<keyword evidence="2" id="KW-1185">Reference proteome</keyword>
<name>A0ABV6J2I0_9PROT</name>
<protein>
    <recommendedName>
        <fullName evidence="3">Glycosyltransferase family 1 protein</fullName>
    </recommendedName>
</protein>
<gene>
    <name evidence="1" type="ORF">ACFFIC_29615</name>
</gene>
<dbReference type="EMBL" id="JBHLVZ010000118">
    <property type="protein sequence ID" value="MFC0389669.1"/>
    <property type="molecule type" value="Genomic_DNA"/>
</dbReference>
<evidence type="ECO:0008006" key="3">
    <source>
        <dbReference type="Google" id="ProtNLM"/>
    </source>
</evidence>
<reference evidence="1 2" key="1">
    <citation type="submission" date="2024-09" db="EMBL/GenBank/DDBJ databases">
        <authorList>
            <person name="Sun Q."/>
            <person name="Mori K."/>
        </authorList>
    </citation>
    <scope>NUCLEOTIDE SEQUENCE [LARGE SCALE GENOMIC DNA]</scope>
    <source>
        <strain evidence="1 2">CCM 7468</strain>
    </source>
</reference>
<proteinExistence type="predicted"/>
<dbReference type="RefSeq" id="WP_377057218.1">
    <property type="nucleotide sequence ID" value="NZ_JBHLVZ010000118.1"/>
</dbReference>
<organism evidence="1 2">
    <name type="scientific">Muricoccus vinaceus</name>
    <dbReference type="NCBI Taxonomy" id="424704"/>
    <lineage>
        <taxon>Bacteria</taxon>
        <taxon>Pseudomonadati</taxon>
        <taxon>Pseudomonadota</taxon>
        <taxon>Alphaproteobacteria</taxon>
        <taxon>Acetobacterales</taxon>
        <taxon>Roseomonadaceae</taxon>
        <taxon>Muricoccus</taxon>
    </lineage>
</organism>
<accession>A0ABV6J2I0</accession>
<evidence type="ECO:0000313" key="1">
    <source>
        <dbReference type="EMBL" id="MFC0389669.1"/>
    </source>
</evidence>
<dbReference type="Proteomes" id="UP001589789">
    <property type="component" value="Unassembled WGS sequence"/>
</dbReference>
<sequence>MDSAAHIAVPAPSKPLRTAHERGLRALFGGYRAAVSDRLDGQVKSSWLAGNPIIPVMPPEAVRRMLHQGLNASGRRMAIMADPAQPAETVDVVALAEAAGLKTLLLAPAGLPRPEAPGEVVEIPDPAFVAARLQFQPEPDPFEPDPQPKRRRLLVSFHDPHDAARWEARAKDVTYLEFLRWEMAEWFDREHPKFMVRGFPLRSGVRSDDNRATLDTVMLMRHFNHVRMLDAPPHLDAVVAAMAHHNPLLVTTQPALALFGISRQLPTIFVPLTEADHARFHGLGFGGLTTEPYRFRADLASAMIVAIHSDQQTRQDIATARKALAATADAAQRAIAAWLA</sequence>
<comment type="caution">
    <text evidence="1">The sequence shown here is derived from an EMBL/GenBank/DDBJ whole genome shotgun (WGS) entry which is preliminary data.</text>
</comment>
<evidence type="ECO:0000313" key="2">
    <source>
        <dbReference type="Proteomes" id="UP001589789"/>
    </source>
</evidence>